<feature type="compositionally biased region" description="Basic and acidic residues" evidence="1">
    <location>
        <begin position="117"/>
        <end position="128"/>
    </location>
</feature>
<keyword evidence="4" id="KW-1185">Reference proteome</keyword>
<accession>A0ABQ4ZWB7</accession>
<dbReference type="GO" id="GO:0003964">
    <property type="term" value="F:RNA-directed DNA polymerase activity"/>
    <property type="evidence" value="ECO:0007669"/>
    <property type="project" value="UniProtKB-KW"/>
</dbReference>
<dbReference type="PANTHER" id="PTHR33223:SF11">
    <property type="entry name" value="ELEMENT PROTEIN, PUTATIVE-RELATED"/>
    <property type="match status" value="1"/>
</dbReference>
<gene>
    <name evidence="3" type="ORF">Tco_0800599</name>
</gene>
<evidence type="ECO:0000313" key="4">
    <source>
        <dbReference type="Proteomes" id="UP001151760"/>
    </source>
</evidence>
<sequence length="349" mass="40616">MSAMANTTPIVTTVTKPTTKEKTPKEADATPRVNIQDFCEEHYEDILPVIMDKIRRDKRKEVHARLDFEESNPSERPKVRDRLRYNERHVLDRLGHRRQSAFDRLSDTYSPSTTKSGPDRPNSRDLSHSRSRPRRRDSSNRDRPRSRDRSRGVEESYDNTRSSYGTGTKHGYRGHGDHPRYEKKGRESESPSSRVSESGTSDGGHWKSRSKRHKSTEEDDLAVPWICEEVDPFTPRIRNFKSSRKTRMPNNVKTYDGTGDPEDHVKNFQAAAQVERWAMPTWCHMFNSTLIGAARVWFDELPPESIDGYKDLKAAFLAYFMQQKKYVKDPVEIHNIKQRDGETIKEFME</sequence>
<feature type="compositionally biased region" description="Basic and acidic residues" evidence="1">
    <location>
        <begin position="18"/>
        <end position="29"/>
    </location>
</feature>
<dbReference type="PANTHER" id="PTHR33223">
    <property type="entry name" value="CCHC-TYPE DOMAIN-CONTAINING PROTEIN"/>
    <property type="match status" value="1"/>
</dbReference>
<name>A0ABQ4ZWB7_9ASTR</name>
<feature type="compositionally biased region" description="Basic and acidic residues" evidence="1">
    <location>
        <begin position="95"/>
        <end position="106"/>
    </location>
</feature>
<reference evidence="3" key="1">
    <citation type="journal article" date="2022" name="Int. J. Mol. Sci.">
        <title>Draft Genome of Tanacetum Coccineum: Genomic Comparison of Closely Related Tanacetum-Family Plants.</title>
        <authorList>
            <person name="Yamashiro T."/>
            <person name="Shiraishi A."/>
            <person name="Nakayama K."/>
            <person name="Satake H."/>
        </authorList>
    </citation>
    <scope>NUCLEOTIDE SEQUENCE</scope>
</reference>
<dbReference type="Proteomes" id="UP001151760">
    <property type="component" value="Unassembled WGS sequence"/>
</dbReference>
<comment type="caution">
    <text evidence="3">The sequence shown here is derived from an EMBL/GenBank/DDBJ whole genome shotgun (WGS) entry which is preliminary data.</text>
</comment>
<keyword evidence="3" id="KW-0695">RNA-directed DNA polymerase</keyword>
<keyword evidence="3" id="KW-0808">Transferase</keyword>
<feature type="compositionally biased region" description="Polar residues" evidence="1">
    <location>
        <begin position="107"/>
        <end position="116"/>
    </location>
</feature>
<feature type="region of interest" description="Disordered" evidence="1">
    <location>
        <begin position="95"/>
        <end position="218"/>
    </location>
</feature>
<feature type="domain" description="Retrotransposon gag" evidence="2">
    <location>
        <begin position="285"/>
        <end position="348"/>
    </location>
</feature>
<feature type="compositionally biased region" description="Low complexity" evidence="1">
    <location>
        <begin position="190"/>
        <end position="200"/>
    </location>
</feature>
<evidence type="ECO:0000256" key="1">
    <source>
        <dbReference type="SAM" id="MobiDB-lite"/>
    </source>
</evidence>
<dbReference type="Pfam" id="PF03732">
    <property type="entry name" value="Retrotrans_gag"/>
    <property type="match status" value="1"/>
</dbReference>
<dbReference type="InterPro" id="IPR005162">
    <property type="entry name" value="Retrotrans_gag_dom"/>
</dbReference>
<feature type="compositionally biased region" description="Low complexity" evidence="1">
    <location>
        <begin position="7"/>
        <end position="17"/>
    </location>
</feature>
<feature type="region of interest" description="Disordered" evidence="1">
    <location>
        <begin position="63"/>
        <end position="83"/>
    </location>
</feature>
<protein>
    <submittedName>
        <fullName evidence="3">Reverse transcriptase domain-containing protein</fullName>
    </submittedName>
</protein>
<feature type="compositionally biased region" description="Basic and acidic residues" evidence="1">
    <location>
        <begin position="136"/>
        <end position="154"/>
    </location>
</feature>
<dbReference type="EMBL" id="BQNB010011671">
    <property type="protein sequence ID" value="GJS93631.1"/>
    <property type="molecule type" value="Genomic_DNA"/>
</dbReference>
<proteinExistence type="predicted"/>
<evidence type="ECO:0000259" key="2">
    <source>
        <dbReference type="Pfam" id="PF03732"/>
    </source>
</evidence>
<feature type="region of interest" description="Disordered" evidence="1">
    <location>
        <begin position="1"/>
        <end position="33"/>
    </location>
</feature>
<feature type="compositionally biased region" description="Basic and acidic residues" evidence="1">
    <location>
        <begin position="174"/>
        <end position="189"/>
    </location>
</feature>
<keyword evidence="3" id="KW-0548">Nucleotidyltransferase</keyword>
<evidence type="ECO:0000313" key="3">
    <source>
        <dbReference type="EMBL" id="GJS93631.1"/>
    </source>
</evidence>
<reference evidence="3" key="2">
    <citation type="submission" date="2022-01" db="EMBL/GenBank/DDBJ databases">
        <authorList>
            <person name="Yamashiro T."/>
            <person name="Shiraishi A."/>
            <person name="Satake H."/>
            <person name="Nakayama K."/>
        </authorList>
    </citation>
    <scope>NUCLEOTIDE SEQUENCE</scope>
</reference>
<organism evidence="3 4">
    <name type="scientific">Tanacetum coccineum</name>
    <dbReference type="NCBI Taxonomy" id="301880"/>
    <lineage>
        <taxon>Eukaryota</taxon>
        <taxon>Viridiplantae</taxon>
        <taxon>Streptophyta</taxon>
        <taxon>Embryophyta</taxon>
        <taxon>Tracheophyta</taxon>
        <taxon>Spermatophyta</taxon>
        <taxon>Magnoliopsida</taxon>
        <taxon>eudicotyledons</taxon>
        <taxon>Gunneridae</taxon>
        <taxon>Pentapetalae</taxon>
        <taxon>asterids</taxon>
        <taxon>campanulids</taxon>
        <taxon>Asterales</taxon>
        <taxon>Asteraceae</taxon>
        <taxon>Asteroideae</taxon>
        <taxon>Anthemideae</taxon>
        <taxon>Anthemidinae</taxon>
        <taxon>Tanacetum</taxon>
    </lineage>
</organism>